<dbReference type="EMBL" id="CP046522">
    <property type="protein sequence ID" value="QGU95949.1"/>
    <property type="molecule type" value="Genomic_DNA"/>
</dbReference>
<feature type="chain" id="PRO_5039290640" evidence="1">
    <location>
        <begin position="21"/>
        <end position="119"/>
    </location>
</feature>
<dbReference type="PROSITE" id="PS51257">
    <property type="entry name" value="PROKAR_LIPOPROTEIN"/>
    <property type="match status" value="1"/>
</dbReference>
<gene>
    <name evidence="2" type="ORF">GOM49_13365</name>
</gene>
<evidence type="ECO:0000313" key="3">
    <source>
        <dbReference type="Proteomes" id="UP000422764"/>
    </source>
</evidence>
<reference evidence="2 3" key="1">
    <citation type="submission" date="2019-12" db="EMBL/GenBank/DDBJ databases">
        <title>Genome sequenceing of Clostridium bovifaecis.</title>
        <authorList>
            <person name="Yao Y."/>
        </authorList>
    </citation>
    <scope>NUCLEOTIDE SEQUENCE [LARGE SCALE GENOMIC DNA]</scope>
    <source>
        <strain evidence="2 3">BXX</strain>
    </source>
</reference>
<evidence type="ECO:0000313" key="2">
    <source>
        <dbReference type="EMBL" id="QGU95949.1"/>
    </source>
</evidence>
<feature type="signal peptide" evidence="1">
    <location>
        <begin position="1"/>
        <end position="20"/>
    </location>
</feature>
<keyword evidence="3" id="KW-1185">Reference proteome</keyword>
<evidence type="ECO:0000256" key="1">
    <source>
        <dbReference type="SAM" id="SignalP"/>
    </source>
</evidence>
<keyword evidence="1" id="KW-0732">Signal</keyword>
<dbReference type="AlphaFoldDB" id="A0A6I6EQL0"/>
<dbReference type="InterPro" id="IPR021598">
    <property type="entry name" value="DUF3221"/>
</dbReference>
<accession>A0A6I6EQL0</accession>
<sequence>MMKKIIVIMCIFLLFSTVGCTRNSTQGKLGIRGQITEVSLDDNGKIIGIFVEGKAEQDTEYDKASVSVGDKTKIYKGDSKETLEISALKEGAKVEIVFEGPVRESYPVQADGKIITVIN</sequence>
<protein>
    <submittedName>
        <fullName evidence="2">DUF3221 domain-containing protein</fullName>
    </submittedName>
</protein>
<organism evidence="2 3">
    <name type="scientific">Clostridium bovifaecis</name>
    <dbReference type="NCBI Taxonomy" id="2184719"/>
    <lineage>
        <taxon>Bacteria</taxon>
        <taxon>Bacillati</taxon>
        <taxon>Bacillota</taxon>
        <taxon>Clostridia</taxon>
        <taxon>Eubacteriales</taxon>
        <taxon>Clostridiaceae</taxon>
        <taxon>Clostridium</taxon>
    </lineage>
</organism>
<dbReference type="Proteomes" id="UP000422764">
    <property type="component" value="Chromosome"/>
</dbReference>
<proteinExistence type="predicted"/>
<name>A0A6I6EQL0_9CLOT</name>
<dbReference type="Pfam" id="PF11518">
    <property type="entry name" value="DUF3221"/>
    <property type="match status" value="1"/>
</dbReference>